<dbReference type="Pfam" id="PF00072">
    <property type="entry name" value="Response_reg"/>
    <property type="match status" value="1"/>
</dbReference>
<organism evidence="7 8">
    <name type="scientific">Plesiocystis pacifica SIR-1</name>
    <dbReference type="NCBI Taxonomy" id="391625"/>
    <lineage>
        <taxon>Bacteria</taxon>
        <taxon>Pseudomonadati</taxon>
        <taxon>Myxococcota</taxon>
        <taxon>Polyangia</taxon>
        <taxon>Nannocystales</taxon>
        <taxon>Nannocystaceae</taxon>
        <taxon>Plesiocystis</taxon>
    </lineage>
</organism>
<dbReference type="InterPro" id="IPR036097">
    <property type="entry name" value="HisK_dim/P_sf"/>
</dbReference>
<dbReference type="SMART" id="SM00387">
    <property type="entry name" value="HATPase_c"/>
    <property type="match status" value="1"/>
</dbReference>
<sequence length="361" mass="38024">TESQLLGQQKFAALGRMSAGIAHDFNNLLTTINLGAQELAFPDLSEADREALIAAIVQACERGAGITRQLQASSAAQLSRPELVDLGELVAKDLGVWRTLAGAEVRVEGVLPDEALPVRVDPAQFHRVLLNLVVNACQAMGESGELTLSAGRRGPGEVFVSVADTGGGIPPSVAERMFEPFFTTRETGTGLGLAVVRGVVVQAGGSIDYALAGGGTIFTVVLPEADPNETPPDDPFGRSGPRSAFSRVALVDGDPAIRQIVQRQLERMGHEVRSFAAPGELLAGESHYDLLIAAIELPGLSGPELALGLREARRIHRVLLLGGTVSERARESLDKLADAPVLPKPFGAGELGQVLERMLSD</sequence>
<accession>A6GGH4</accession>
<dbReference type="PANTHER" id="PTHR43065:SF42">
    <property type="entry name" value="TWO-COMPONENT SENSOR PPRA"/>
    <property type="match status" value="1"/>
</dbReference>
<gene>
    <name evidence="7" type="ORF">PPSIR1_16905</name>
</gene>
<dbReference type="Gene3D" id="1.10.287.130">
    <property type="match status" value="1"/>
</dbReference>
<evidence type="ECO:0000259" key="6">
    <source>
        <dbReference type="PROSITE" id="PS50110"/>
    </source>
</evidence>
<feature type="domain" description="Response regulatory" evidence="6">
    <location>
        <begin position="247"/>
        <end position="359"/>
    </location>
</feature>
<dbReference type="SUPFAM" id="SSF52172">
    <property type="entry name" value="CheY-like"/>
    <property type="match status" value="1"/>
</dbReference>
<evidence type="ECO:0000256" key="1">
    <source>
        <dbReference type="ARBA" id="ARBA00000085"/>
    </source>
</evidence>
<dbReference type="InterPro" id="IPR011006">
    <property type="entry name" value="CheY-like_superfamily"/>
</dbReference>
<keyword evidence="7" id="KW-0808">Transferase</keyword>
<dbReference type="SUPFAM" id="SSF47384">
    <property type="entry name" value="Homodimeric domain of signal transducing histidine kinase"/>
    <property type="match status" value="1"/>
</dbReference>
<evidence type="ECO:0000313" key="7">
    <source>
        <dbReference type="EMBL" id="EDM75000.1"/>
    </source>
</evidence>
<dbReference type="eggNOG" id="COG4191">
    <property type="taxonomic scope" value="Bacteria"/>
</dbReference>
<dbReference type="SMART" id="SM00448">
    <property type="entry name" value="REC"/>
    <property type="match status" value="1"/>
</dbReference>
<protein>
    <recommendedName>
        <fullName evidence="2">histidine kinase</fullName>
        <ecNumber evidence="2">2.7.13.3</ecNumber>
    </recommendedName>
</protein>
<dbReference type="Proteomes" id="UP000005801">
    <property type="component" value="Unassembled WGS sequence"/>
</dbReference>
<evidence type="ECO:0000313" key="8">
    <source>
        <dbReference type="Proteomes" id="UP000005801"/>
    </source>
</evidence>
<dbReference type="PRINTS" id="PR00344">
    <property type="entry name" value="BCTRLSENSOR"/>
</dbReference>
<dbReference type="SMART" id="SM00388">
    <property type="entry name" value="HisKA"/>
    <property type="match status" value="1"/>
</dbReference>
<keyword evidence="8" id="KW-1185">Reference proteome</keyword>
<dbReference type="Gene3D" id="3.40.50.2300">
    <property type="match status" value="1"/>
</dbReference>
<feature type="domain" description="Histidine kinase" evidence="5">
    <location>
        <begin position="20"/>
        <end position="226"/>
    </location>
</feature>
<dbReference type="PROSITE" id="PS50110">
    <property type="entry name" value="RESPONSE_REGULATORY"/>
    <property type="match status" value="1"/>
</dbReference>
<dbReference type="InterPro" id="IPR036890">
    <property type="entry name" value="HATPase_C_sf"/>
</dbReference>
<dbReference type="Gene3D" id="3.30.565.10">
    <property type="entry name" value="Histidine kinase-like ATPase, C-terminal domain"/>
    <property type="match status" value="1"/>
</dbReference>
<dbReference type="InterPro" id="IPR005467">
    <property type="entry name" value="His_kinase_dom"/>
</dbReference>
<dbReference type="RefSeq" id="WP_006975814.1">
    <property type="nucleotide sequence ID" value="NZ_ABCS01000107.1"/>
</dbReference>
<evidence type="ECO:0000256" key="2">
    <source>
        <dbReference type="ARBA" id="ARBA00012438"/>
    </source>
</evidence>
<evidence type="ECO:0000256" key="3">
    <source>
        <dbReference type="ARBA" id="ARBA00022553"/>
    </source>
</evidence>
<proteinExistence type="predicted"/>
<dbReference type="EMBL" id="ABCS01000107">
    <property type="protein sequence ID" value="EDM75000.1"/>
    <property type="molecule type" value="Genomic_DNA"/>
</dbReference>
<dbReference type="PROSITE" id="PS50109">
    <property type="entry name" value="HIS_KIN"/>
    <property type="match status" value="1"/>
</dbReference>
<dbReference type="InterPro" id="IPR001789">
    <property type="entry name" value="Sig_transdc_resp-reg_receiver"/>
</dbReference>
<dbReference type="InterPro" id="IPR003661">
    <property type="entry name" value="HisK_dim/P_dom"/>
</dbReference>
<comment type="caution">
    <text evidence="4">Lacks conserved residue(s) required for the propagation of feature annotation.</text>
</comment>
<dbReference type="GO" id="GO:0000155">
    <property type="term" value="F:phosphorelay sensor kinase activity"/>
    <property type="evidence" value="ECO:0007669"/>
    <property type="project" value="InterPro"/>
</dbReference>
<name>A6GGH4_9BACT</name>
<keyword evidence="7" id="KW-0418">Kinase</keyword>
<dbReference type="AlphaFoldDB" id="A6GGH4"/>
<keyword evidence="3" id="KW-0597">Phosphoprotein</keyword>
<dbReference type="PANTHER" id="PTHR43065">
    <property type="entry name" value="SENSOR HISTIDINE KINASE"/>
    <property type="match status" value="1"/>
</dbReference>
<dbReference type="InterPro" id="IPR003594">
    <property type="entry name" value="HATPase_dom"/>
</dbReference>
<dbReference type="SUPFAM" id="SSF55874">
    <property type="entry name" value="ATPase domain of HSP90 chaperone/DNA topoisomerase II/histidine kinase"/>
    <property type="match status" value="1"/>
</dbReference>
<comment type="caution">
    <text evidence="7">The sequence shown here is derived from an EMBL/GenBank/DDBJ whole genome shotgun (WGS) entry which is preliminary data.</text>
</comment>
<dbReference type="OrthoDB" id="9813024at2"/>
<evidence type="ECO:0000256" key="4">
    <source>
        <dbReference type="PROSITE-ProRule" id="PRU00169"/>
    </source>
</evidence>
<dbReference type="STRING" id="391625.PPSIR1_16905"/>
<comment type="catalytic activity">
    <reaction evidence="1">
        <text>ATP + protein L-histidine = ADP + protein N-phospho-L-histidine.</text>
        <dbReference type="EC" id="2.7.13.3"/>
    </reaction>
</comment>
<dbReference type="Pfam" id="PF02518">
    <property type="entry name" value="HATPase_c"/>
    <property type="match status" value="1"/>
</dbReference>
<dbReference type="InterPro" id="IPR004358">
    <property type="entry name" value="Sig_transdc_His_kin-like_C"/>
</dbReference>
<evidence type="ECO:0000259" key="5">
    <source>
        <dbReference type="PROSITE" id="PS50109"/>
    </source>
</evidence>
<dbReference type="EC" id="2.7.13.3" evidence="2"/>
<feature type="non-terminal residue" evidence="7">
    <location>
        <position position="1"/>
    </location>
</feature>
<dbReference type="CDD" id="cd00156">
    <property type="entry name" value="REC"/>
    <property type="match status" value="1"/>
</dbReference>
<reference evidence="7 8" key="1">
    <citation type="submission" date="2007-06" db="EMBL/GenBank/DDBJ databases">
        <authorList>
            <person name="Shimkets L."/>
            <person name="Ferriera S."/>
            <person name="Johnson J."/>
            <person name="Kravitz S."/>
            <person name="Beeson K."/>
            <person name="Sutton G."/>
            <person name="Rogers Y.-H."/>
            <person name="Friedman R."/>
            <person name="Frazier M."/>
            <person name="Venter J.C."/>
        </authorList>
    </citation>
    <scope>NUCLEOTIDE SEQUENCE [LARGE SCALE GENOMIC DNA]</scope>
    <source>
        <strain evidence="7 8">SIR-1</strain>
    </source>
</reference>